<keyword evidence="3" id="KW-1185">Reference proteome</keyword>
<evidence type="ECO:0000313" key="2">
    <source>
        <dbReference type="EMBL" id="CAB4020913.1"/>
    </source>
</evidence>
<feature type="compositionally biased region" description="Low complexity" evidence="1">
    <location>
        <begin position="26"/>
        <end position="40"/>
    </location>
</feature>
<evidence type="ECO:0000256" key="1">
    <source>
        <dbReference type="SAM" id="MobiDB-lite"/>
    </source>
</evidence>
<dbReference type="EMBL" id="CACRXK020011183">
    <property type="protein sequence ID" value="CAB4020913.1"/>
    <property type="molecule type" value="Genomic_DNA"/>
</dbReference>
<sequence length="323" mass="36395">MASEQSNFVRNEIREAVREEVSRLLGSTSATSNSTATGTESSRESNNERPPATPQTQSSSFSDCPSTPTPRTRTLSFEDFYKMRESQRQSGFKISKKKKKGLSTTTSNAPKKSTNVEIKVGIAAQTDGLVKVRRGKTHVVTVSSSATKEEITQKAIEKHRSFDQTFDETVAWVLLYPDFREIQWIPGTTQPFILSNCKQAICKDYKRLTFYLIPLDDVMESLDESGNESSKLSSLPDIRKYALNRVPANSPGSPSVVHIDHEGETAIEIYNTFTFPESEIDKIEPLIHKFEAEAYCTPKKNLTYEHMYSIVENNTWMKHSIIS</sequence>
<organism evidence="2 3">
    <name type="scientific">Paramuricea clavata</name>
    <name type="common">Red gorgonian</name>
    <name type="synonym">Violescent sea-whip</name>
    <dbReference type="NCBI Taxonomy" id="317549"/>
    <lineage>
        <taxon>Eukaryota</taxon>
        <taxon>Metazoa</taxon>
        <taxon>Cnidaria</taxon>
        <taxon>Anthozoa</taxon>
        <taxon>Octocorallia</taxon>
        <taxon>Malacalcyonacea</taxon>
        <taxon>Plexauridae</taxon>
        <taxon>Paramuricea</taxon>
    </lineage>
</organism>
<feature type="region of interest" description="Disordered" evidence="1">
    <location>
        <begin position="20"/>
        <end position="76"/>
    </location>
</feature>
<gene>
    <name evidence="2" type="ORF">PACLA_8A069522</name>
</gene>
<dbReference type="OrthoDB" id="5990323at2759"/>
<protein>
    <submittedName>
        <fullName evidence="2">Uncharacterized protein</fullName>
    </submittedName>
</protein>
<name>A0A7D9J353_PARCT</name>
<comment type="caution">
    <text evidence="2">The sequence shown here is derived from an EMBL/GenBank/DDBJ whole genome shotgun (WGS) entry which is preliminary data.</text>
</comment>
<reference evidence="2" key="1">
    <citation type="submission" date="2020-04" db="EMBL/GenBank/DDBJ databases">
        <authorList>
            <person name="Alioto T."/>
            <person name="Alioto T."/>
            <person name="Gomez Garrido J."/>
        </authorList>
    </citation>
    <scope>NUCLEOTIDE SEQUENCE</scope>
    <source>
        <strain evidence="2">A484AB</strain>
    </source>
</reference>
<evidence type="ECO:0000313" key="3">
    <source>
        <dbReference type="Proteomes" id="UP001152795"/>
    </source>
</evidence>
<dbReference type="Proteomes" id="UP001152795">
    <property type="component" value="Unassembled WGS sequence"/>
</dbReference>
<dbReference type="AlphaFoldDB" id="A0A7D9J353"/>
<accession>A0A7D9J353</accession>
<feature type="region of interest" description="Disordered" evidence="1">
    <location>
        <begin position="88"/>
        <end position="110"/>
    </location>
</feature>
<feature type="compositionally biased region" description="Polar residues" evidence="1">
    <location>
        <begin position="54"/>
        <end position="66"/>
    </location>
</feature>
<proteinExistence type="predicted"/>